<evidence type="ECO:0000256" key="11">
    <source>
        <dbReference type="ARBA" id="ARBA00042700"/>
    </source>
</evidence>
<keyword evidence="3" id="KW-0496">Mitochondrion</keyword>
<evidence type="ECO:0000313" key="13">
    <source>
        <dbReference type="EMBL" id="KSA02036.1"/>
    </source>
</evidence>
<dbReference type="InterPro" id="IPR020103">
    <property type="entry name" value="PsdUridine_synth_cat_dom_sf"/>
</dbReference>
<dbReference type="EC" id="5.4.99.43" evidence="7"/>
<comment type="similarity">
    <text evidence="2">Belongs to the pseudouridine synthase RluA family.</text>
</comment>
<organism evidence="13 14">
    <name type="scientific">Debaryomyces fabryi</name>
    <dbReference type="NCBI Taxonomy" id="58627"/>
    <lineage>
        <taxon>Eukaryota</taxon>
        <taxon>Fungi</taxon>
        <taxon>Dikarya</taxon>
        <taxon>Ascomycota</taxon>
        <taxon>Saccharomycotina</taxon>
        <taxon>Pichiomycetes</taxon>
        <taxon>Debaryomycetaceae</taxon>
        <taxon>Debaryomyces</taxon>
    </lineage>
</organism>
<gene>
    <name evidence="13" type="ORF">AC631_02178</name>
</gene>
<dbReference type="GO" id="GO:0005739">
    <property type="term" value="C:mitochondrion"/>
    <property type="evidence" value="ECO:0007669"/>
    <property type="project" value="UniProtKB-SubCell"/>
</dbReference>
<reference evidence="13 14" key="1">
    <citation type="submission" date="2015-11" db="EMBL/GenBank/DDBJ databases">
        <title>The genome of Debaryomyces fabryi.</title>
        <authorList>
            <person name="Tafer H."/>
            <person name="Lopandic K."/>
        </authorList>
    </citation>
    <scope>NUCLEOTIDE SEQUENCE [LARGE SCALE GENOMIC DNA]</scope>
    <source>
        <strain evidence="13 14">CBS 789</strain>
    </source>
</reference>
<dbReference type="GeneID" id="26839187"/>
<dbReference type="Proteomes" id="UP000054251">
    <property type="component" value="Unassembled WGS sequence"/>
</dbReference>
<evidence type="ECO:0000256" key="5">
    <source>
        <dbReference type="ARBA" id="ARBA00036927"/>
    </source>
</evidence>
<dbReference type="PANTHER" id="PTHR21600">
    <property type="entry name" value="MITOCHONDRIAL RNA PSEUDOURIDINE SYNTHASE"/>
    <property type="match status" value="1"/>
</dbReference>
<dbReference type="InterPro" id="IPR006224">
    <property type="entry name" value="PsdUridine_synth_RluA-like_CS"/>
</dbReference>
<name>A0A0V1Q0I3_9ASCO</name>
<evidence type="ECO:0000256" key="6">
    <source>
        <dbReference type="ARBA" id="ARBA00037513"/>
    </source>
</evidence>
<dbReference type="RefSeq" id="XP_015468138.1">
    <property type="nucleotide sequence ID" value="XM_015611008.1"/>
</dbReference>
<keyword evidence="4" id="KW-0413">Isomerase</keyword>
<dbReference type="PROSITE" id="PS01129">
    <property type="entry name" value="PSI_RLU"/>
    <property type="match status" value="1"/>
</dbReference>
<dbReference type="GO" id="GO:0160143">
    <property type="term" value="F:21S rRNA pseudouridine(2819) synthase activity"/>
    <property type="evidence" value="ECO:0007669"/>
    <property type="project" value="UniProtKB-EC"/>
</dbReference>
<proteinExistence type="inferred from homology"/>
<comment type="catalytic activity">
    <reaction evidence="5">
        <text>uridine(2819) in 21S rRNA = pseudouridine(2819) in 21S rRNA</text>
        <dbReference type="Rhea" id="RHEA:42556"/>
        <dbReference type="Rhea" id="RHEA-COMP:10113"/>
        <dbReference type="Rhea" id="RHEA-COMP:10114"/>
        <dbReference type="ChEBI" id="CHEBI:65314"/>
        <dbReference type="ChEBI" id="CHEBI:65315"/>
        <dbReference type="EC" id="5.4.99.43"/>
    </reaction>
</comment>
<dbReference type="Pfam" id="PF00849">
    <property type="entry name" value="PseudoU_synth_2"/>
    <property type="match status" value="1"/>
</dbReference>
<evidence type="ECO:0000259" key="12">
    <source>
        <dbReference type="Pfam" id="PF00849"/>
    </source>
</evidence>
<accession>A0A0V1Q0I3</accession>
<dbReference type="EMBL" id="LMYN01000036">
    <property type="protein sequence ID" value="KSA02036.1"/>
    <property type="molecule type" value="Genomic_DNA"/>
</dbReference>
<dbReference type="SUPFAM" id="SSF55120">
    <property type="entry name" value="Pseudouridine synthase"/>
    <property type="match status" value="1"/>
</dbReference>
<comment type="subcellular location">
    <subcellularLocation>
        <location evidence="1">Mitochondrion</location>
    </subcellularLocation>
</comment>
<evidence type="ECO:0000313" key="14">
    <source>
        <dbReference type="Proteomes" id="UP000054251"/>
    </source>
</evidence>
<dbReference type="InterPro" id="IPR006145">
    <property type="entry name" value="PsdUridine_synth_RsuA/RluA"/>
</dbReference>
<evidence type="ECO:0000256" key="7">
    <source>
        <dbReference type="ARBA" id="ARBA00038947"/>
    </source>
</evidence>
<dbReference type="OrthoDB" id="428658at2759"/>
<evidence type="ECO:0000256" key="10">
    <source>
        <dbReference type="ARBA" id="ARBA00041978"/>
    </source>
</evidence>
<protein>
    <recommendedName>
        <fullName evidence="8">21S rRNA pseudouridine(2819) synthase</fullName>
        <ecNumber evidence="7">5.4.99.43</ecNumber>
    </recommendedName>
    <alternativeName>
        <fullName evidence="10">Pseudouridine synthase 5</fullName>
    </alternativeName>
    <alternativeName>
        <fullName evidence="9">Pseudouridylate synthase PUS5</fullName>
    </alternativeName>
    <alternativeName>
        <fullName evidence="11">Uracil hydrolyase PUS5</fullName>
    </alternativeName>
</protein>
<dbReference type="PANTHER" id="PTHR21600:SF81">
    <property type="entry name" value="21S RRNA PSEUDOURIDINE(2819) SYNTHASE"/>
    <property type="match status" value="1"/>
</dbReference>
<sequence length="341" mass="39429">MKPTFLKCLQAIDKGHIYRNISIIDIHSRYLIINKPSGIQCNGTKNHSNYLLPQLYKQLKTHFSANNPNYKLNPDQYKIVHRLDKYVSGGLIIARGKNADAFRKSFSKQNSNLSVKRKYIGLIPIPSDLSFKQYLHGLSNLRIGYETEAEYLNIPEKTIKNEEKGLIFKDDLLAEGIINFNITALPKDDRKNKNNGDLMNYNALTKFKILHSFFHEPTTEQISKFPKLYKNKTIYPIIIELETGRKNQIRDHILQAFKIPLLNDEKFNDFKMVQRSSNSNINSEVYASNQIGLHSAYISILKTSFSNEYIIPIPEVDKLLWKGFLNGNSFIDAIDHELRNF</sequence>
<evidence type="ECO:0000256" key="2">
    <source>
        <dbReference type="ARBA" id="ARBA00010876"/>
    </source>
</evidence>
<evidence type="ECO:0000256" key="1">
    <source>
        <dbReference type="ARBA" id="ARBA00004173"/>
    </source>
</evidence>
<evidence type="ECO:0000256" key="8">
    <source>
        <dbReference type="ARBA" id="ARBA00040626"/>
    </source>
</evidence>
<comment type="function">
    <text evidence="6">Pseudouridylate synthase responsible for the pseudouridine-2819 formation in mitochondrial 21S rRNA. May modulate the efficiency or the fidelity of the mitochondrial translation machinery.</text>
</comment>
<dbReference type="GO" id="GO:0000455">
    <property type="term" value="P:enzyme-directed rRNA pseudouridine synthesis"/>
    <property type="evidence" value="ECO:0007669"/>
    <property type="project" value="TreeGrafter"/>
</dbReference>
<dbReference type="InterPro" id="IPR050188">
    <property type="entry name" value="RluA_PseudoU_synthase"/>
</dbReference>
<dbReference type="Gene3D" id="3.30.2350.10">
    <property type="entry name" value="Pseudouridine synthase"/>
    <property type="match status" value="1"/>
</dbReference>
<evidence type="ECO:0000256" key="3">
    <source>
        <dbReference type="ARBA" id="ARBA00023128"/>
    </source>
</evidence>
<feature type="domain" description="Pseudouridine synthase RsuA/RluA-like" evidence="12">
    <location>
        <begin position="30"/>
        <end position="253"/>
    </location>
</feature>
<evidence type="ECO:0000256" key="4">
    <source>
        <dbReference type="ARBA" id="ARBA00023235"/>
    </source>
</evidence>
<dbReference type="GO" id="GO:0003723">
    <property type="term" value="F:RNA binding"/>
    <property type="evidence" value="ECO:0007669"/>
    <property type="project" value="InterPro"/>
</dbReference>
<dbReference type="CDD" id="cd02869">
    <property type="entry name" value="PseudoU_synth_RluA_like"/>
    <property type="match status" value="1"/>
</dbReference>
<evidence type="ECO:0000256" key="9">
    <source>
        <dbReference type="ARBA" id="ARBA00041561"/>
    </source>
</evidence>
<keyword evidence="14" id="KW-1185">Reference proteome</keyword>
<dbReference type="AlphaFoldDB" id="A0A0V1Q0I3"/>
<comment type="caution">
    <text evidence="13">The sequence shown here is derived from an EMBL/GenBank/DDBJ whole genome shotgun (WGS) entry which is preliminary data.</text>
</comment>